<comment type="caution">
    <text evidence="4">The sequence shown here is derived from an EMBL/GenBank/DDBJ whole genome shotgun (WGS) entry which is preliminary data.</text>
</comment>
<feature type="domain" description="Lipoyl-binding" evidence="3">
    <location>
        <begin position="4"/>
        <end position="79"/>
    </location>
</feature>
<evidence type="ECO:0000256" key="2">
    <source>
        <dbReference type="ARBA" id="ARBA00022823"/>
    </source>
</evidence>
<dbReference type="NCBIfam" id="NF011457">
    <property type="entry name" value="PRK14875.1"/>
    <property type="match status" value="1"/>
</dbReference>
<dbReference type="Gene3D" id="2.40.50.100">
    <property type="match status" value="1"/>
</dbReference>
<dbReference type="EMBL" id="JAELYA010000003">
    <property type="protein sequence ID" value="MBO3275372.1"/>
    <property type="molecule type" value="Genomic_DNA"/>
</dbReference>
<dbReference type="PROSITE" id="PS50968">
    <property type="entry name" value="BIOTINYL_LIPOYL"/>
    <property type="match status" value="1"/>
</dbReference>
<dbReference type="Proteomes" id="UP000669060">
    <property type="component" value="Unassembled WGS sequence"/>
</dbReference>
<protein>
    <submittedName>
        <fullName evidence="4">Acetoin dehydrogenase dihydrolipoyllysine-residue acetyltransferase subunit</fullName>
    </submittedName>
</protein>
<reference evidence="4 5" key="1">
    <citation type="submission" date="2020-12" db="EMBL/GenBank/DDBJ databases">
        <title>Pseudomonas schmalbachii sp. nov. isolated from millipede gut.</title>
        <authorList>
            <person name="Shelomi M."/>
        </authorList>
    </citation>
    <scope>NUCLEOTIDE SEQUENCE [LARGE SCALE GENOMIC DNA]</scope>
    <source>
        <strain evidence="4 5">Milli4</strain>
    </source>
</reference>
<sequence length="372" mass="40112">MSDIHTLTMPKWGLSMTEGRVDCWLKREGDAIEKGEAVVDVETDKISSSVEAPFSGVLRRRIAQEDETLPVGALLAVVVEGEASEAEIDAVVERFQAEFVPGGEDGEAAGPVPQKVELDGRGIRFFDRGEGGTPLVLVHGFGGDLNNWLFNHEALAADRRVIALDLPGHGESGKTLQRGDLDELSETVLALLDHLDIEHAHLAGHSMGGAVSLNVARLAPQRVLSLTLVGSAGLGAEINGDYLQGFVDAANRNALKPQLVQLFSDPGLVNRQMLEDMLKYKRLEGVDAALRQLADNLFTGGRQQIDLSDVLEGGRHPALVIWGDADAIIPARHAEGLDAEVHLLPGQAHMVQMEAADEVNRLILAFLERQHS</sequence>
<dbReference type="InterPro" id="IPR050266">
    <property type="entry name" value="AB_hydrolase_sf"/>
</dbReference>
<gene>
    <name evidence="4" type="ORF">JFY56_09065</name>
</gene>
<dbReference type="Gene3D" id="3.40.50.1820">
    <property type="entry name" value="alpha/beta hydrolase"/>
    <property type="match status" value="1"/>
</dbReference>
<evidence type="ECO:0000256" key="1">
    <source>
        <dbReference type="ARBA" id="ARBA00001938"/>
    </source>
</evidence>
<dbReference type="SUPFAM" id="SSF53474">
    <property type="entry name" value="alpha/beta-Hydrolases"/>
    <property type="match status" value="1"/>
</dbReference>
<dbReference type="RefSeq" id="WP_208313280.1">
    <property type="nucleotide sequence ID" value="NZ_JAELYA010000003.1"/>
</dbReference>
<dbReference type="SUPFAM" id="SSF51230">
    <property type="entry name" value="Single hybrid motif"/>
    <property type="match status" value="1"/>
</dbReference>
<evidence type="ECO:0000259" key="3">
    <source>
        <dbReference type="PROSITE" id="PS50968"/>
    </source>
</evidence>
<accession>A0ABS3TP00</accession>
<dbReference type="PRINTS" id="PR00111">
    <property type="entry name" value="ABHYDROLASE"/>
</dbReference>
<dbReference type="InterPro" id="IPR029058">
    <property type="entry name" value="AB_hydrolase_fold"/>
</dbReference>
<dbReference type="PANTHER" id="PTHR43798">
    <property type="entry name" value="MONOACYLGLYCEROL LIPASE"/>
    <property type="match status" value="1"/>
</dbReference>
<dbReference type="Pfam" id="PF00364">
    <property type="entry name" value="Biotin_lipoyl"/>
    <property type="match status" value="1"/>
</dbReference>
<dbReference type="PANTHER" id="PTHR43798:SF33">
    <property type="entry name" value="HYDROLASE, PUTATIVE (AFU_ORTHOLOGUE AFUA_2G14860)-RELATED"/>
    <property type="match status" value="1"/>
</dbReference>
<dbReference type="PROSITE" id="PS00189">
    <property type="entry name" value="LIPOYL"/>
    <property type="match status" value="1"/>
</dbReference>
<dbReference type="CDD" id="cd06849">
    <property type="entry name" value="lipoyl_domain"/>
    <property type="match status" value="1"/>
</dbReference>
<dbReference type="InterPro" id="IPR003016">
    <property type="entry name" value="2-oxoA_DH_lipoyl-BS"/>
</dbReference>
<name>A0ABS3TP00_9PSED</name>
<comment type="cofactor">
    <cofactor evidence="1">
        <name>(R)-lipoate</name>
        <dbReference type="ChEBI" id="CHEBI:83088"/>
    </cofactor>
</comment>
<dbReference type="InterPro" id="IPR000073">
    <property type="entry name" value="AB_hydrolase_1"/>
</dbReference>
<dbReference type="InterPro" id="IPR011053">
    <property type="entry name" value="Single_hybrid_motif"/>
</dbReference>
<organism evidence="4 5">
    <name type="scientific">Pseudomonas schmalbachii</name>
    <dbReference type="NCBI Taxonomy" id="2816993"/>
    <lineage>
        <taxon>Bacteria</taxon>
        <taxon>Pseudomonadati</taxon>
        <taxon>Pseudomonadota</taxon>
        <taxon>Gammaproteobacteria</taxon>
        <taxon>Pseudomonadales</taxon>
        <taxon>Pseudomonadaceae</taxon>
        <taxon>Pseudomonas</taxon>
    </lineage>
</organism>
<dbReference type="Pfam" id="PF00561">
    <property type="entry name" value="Abhydrolase_1"/>
    <property type="match status" value="1"/>
</dbReference>
<proteinExistence type="predicted"/>
<keyword evidence="5" id="KW-1185">Reference proteome</keyword>
<evidence type="ECO:0000313" key="5">
    <source>
        <dbReference type="Proteomes" id="UP000669060"/>
    </source>
</evidence>
<dbReference type="InterPro" id="IPR000089">
    <property type="entry name" value="Biotin_lipoyl"/>
</dbReference>
<evidence type="ECO:0000313" key="4">
    <source>
        <dbReference type="EMBL" id="MBO3275372.1"/>
    </source>
</evidence>
<keyword evidence="2" id="KW-0450">Lipoyl</keyword>